<protein>
    <submittedName>
        <fullName evidence="1">Uncharacterized protein</fullName>
    </submittedName>
</protein>
<dbReference type="Proteomes" id="UP000814033">
    <property type="component" value="Unassembled WGS sequence"/>
</dbReference>
<evidence type="ECO:0000313" key="1">
    <source>
        <dbReference type="EMBL" id="KAI0052065.1"/>
    </source>
</evidence>
<accession>A0ACB8S806</accession>
<organism evidence="1 2">
    <name type="scientific">Auriscalpium vulgare</name>
    <dbReference type="NCBI Taxonomy" id="40419"/>
    <lineage>
        <taxon>Eukaryota</taxon>
        <taxon>Fungi</taxon>
        <taxon>Dikarya</taxon>
        <taxon>Basidiomycota</taxon>
        <taxon>Agaricomycotina</taxon>
        <taxon>Agaricomycetes</taxon>
        <taxon>Russulales</taxon>
        <taxon>Auriscalpiaceae</taxon>
        <taxon>Auriscalpium</taxon>
    </lineage>
</organism>
<reference evidence="1" key="1">
    <citation type="submission" date="2021-02" db="EMBL/GenBank/DDBJ databases">
        <authorList>
            <consortium name="DOE Joint Genome Institute"/>
            <person name="Ahrendt S."/>
            <person name="Looney B.P."/>
            <person name="Miyauchi S."/>
            <person name="Morin E."/>
            <person name="Drula E."/>
            <person name="Courty P.E."/>
            <person name="Chicoki N."/>
            <person name="Fauchery L."/>
            <person name="Kohler A."/>
            <person name="Kuo A."/>
            <person name="Labutti K."/>
            <person name="Pangilinan J."/>
            <person name="Lipzen A."/>
            <person name="Riley R."/>
            <person name="Andreopoulos W."/>
            <person name="He G."/>
            <person name="Johnson J."/>
            <person name="Barry K.W."/>
            <person name="Grigoriev I.V."/>
            <person name="Nagy L."/>
            <person name="Hibbett D."/>
            <person name="Henrissat B."/>
            <person name="Matheny P.B."/>
            <person name="Labbe J."/>
            <person name="Martin F."/>
        </authorList>
    </citation>
    <scope>NUCLEOTIDE SEQUENCE</scope>
    <source>
        <strain evidence="1">FP105234-sp</strain>
    </source>
</reference>
<name>A0ACB8S806_9AGAM</name>
<reference evidence="1" key="2">
    <citation type="journal article" date="2022" name="New Phytol.">
        <title>Evolutionary transition to the ectomycorrhizal habit in the genomes of a hyperdiverse lineage of mushroom-forming fungi.</title>
        <authorList>
            <person name="Looney B."/>
            <person name="Miyauchi S."/>
            <person name="Morin E."/>
            <person name="Drula E."/>
            <person name="Courty P.E."/>
            <person name="Kohler A."/>
            <person name="Kuo A."/>
            <person name="LaButti K."/>
            <person name="Pangilinan J."/>
            <person name="Lipzen A."/>
            <person name="Riley R."/>
            <person name="Andreopoulos W."/>
            <person name="He G."/>
            <person name="Johnson J."/>
            <person name="Nolan M."/>
            <person name="Tritt A."/>
            <person name="Barry K.W."/>
            <person name="Grigoriev I.V."/>
            <person name="Nagy L.G."/>
            <person name="Hibbett D."/>
            <person name="Henrissat B."/>
            <person name="Matheny P.B."/>
            <person name="Labbe J."/>
            <person name="Martin F.M."/>
        </authorList>
    </citation>
    <scope>NUCLEOTIDE SEQUENCE</scope>
    <source>
        <strain evidence="1">FP105234-sp</strain>
    </source>
</reference>
<evidence type="ECO:0000313" key="2">
    <source>
        <dbReference type="Proteomes" id="UP000814033"/>
    </source>
</evidence>
<keyword evidence="2" id="KW-1185">Reference proteome</keyword>
<comment type="caution">
    <text evidence="1">The sequence shown here is derived from an EMBL/GenBank/DDBJ whole genome shotgun (WGS) entry which is preliminary data.</text>
</comment>
<dbReference type="EMBL" id="MU275848">
    <property type="protein sequence ID" value="KAI0052065.1"/>
    <property type="molecule type" value="Genomic_DNA"/>
</dbReference>
<proteinExistence type="predicted"/>
<gene>
    <name evidence="1" type="ORF">FA95DRAFT_1554041</name>
</gene>
<sequence>MNSCPPEIHAQIFSLACTDDGFTGRSLSHVSRYVRQASAPFQWQSLVISGARKTKKFAELLDELSSRNPDPCDHISTLFPRPITHLFVSNRMPEDARERRYNEMGATRDMAERRKIALAFDEEADSWAAAIRRIFSYAAGTVRTLTMMCYDIHVSPNGRLFFSDLKRYFFPMLEELTIRGGFDTRLRDYDGASHHDDDDDDAARVEASAPTLPSLRRLHLISPISFDLFLLRLRPLAPGISHVRLSELLPFDYDMTRQLYSELAARALVPPRLPGLRDCMWSAEPVARPVDWVAFLPQETVLAQLVLQPSQLPREPDRMCGCCTGYYRVDDMTRLLKEMAREAFSDQYVFLPAGKRRGLGYAFEEGMADWRSRAIGGKGCWKERGEVDIDFVQEPEEHDQAVWSAPLRSSKSILRNWTMS</sequence>